<dbReference type="AlphaFoldDB" id="A0A151JN44"/>
<evidence type="ECO:0000313" key="1">
    <source>
        <dbReference type="EMBL" id="KYN27547.1"/>
    </source>
</evidence>
<protein>
    <submittedName>
        <fullName evidence="1">Uncharacterized protein</fullName>
    </submittedName>
</protein>
<gene>
    <name evidence="1" type="ORF">ALC57_03066</name>
</gene>
<accession>A0A151JN44</accession>
<dbReference type="Proteomes" id="UP000078492">
    <property type="component" value="Unassembled WGS sequence"/>
</dbReference>
<reference evidence="1 2" key="1">
    <citation type="submission" date="2015-09" db="EMBL/GenBank/DDBJ databases">
        <title>Trachymyrmex cornetzi WGS genome.</title>
        <authorList>
            <person name="Nygaard S."/>
            <person name="Hu H."/>
            <person name="Boomsma J."/>
            <person name="Zhang G."/>
        </authorList>
    </citation>
    <scope>NUCLEOTIDE SEQUENCE [LARGE SCALE GENOMIC DNA]</scope>
    <source>
        <strain evidence="1">Tcor2-1</strain>
        <tissue evidence="1">Whole body</tissue>
    </source>
</reference>
<evidence type="ECO:0000313" key="2">
    <source>
        <dbReference type="Proteomes" id="UP000078492"/>
    </source>
</evidence>
<dbReference type="EMBL" id="KQ978906">
    <property type="protein sequence ID" value="KYN27547.1"/>
    <property type="molecule type" value="Genomic_DNA"/>
</dbReference>
<organism evidence="1 2">
    <name type="scientific">Trachymyrmex cornetzi</name>
    <dbReference type="NCBI Taxonomy" id="471704"/>
    <lineage>
        <taxon>Eukaryota</taxon>
        <taxon>Metazoa</taxon>
        <taxon>Ecdysozoa</taxon>
        <taxon>Arthropoda</taxon>
        <taxon>Hexapoda</taxon>
        <taxon>Insecta</taxon>
        <taxon>Pterygota</taxon>
        <taxon>Neoptera</taxon>
        <taxon>Endopterygota</taxon>
        <taxon>Hymenoptera</taxon>
        <taxon>Apocrita</taxon>
        <taxon>Aculeata</taxon>
        <taxon>Formicoidea</taxon>
        <taxon>Formicidae</taxon>
        <taxon>Myrmicinae</taxon>
        <taxon>Trachymyrmex</taxon>
    </lineage>
</organism>
<name>A0A151JN44_9HYME</name>
<sequence>MEIREEIDSGHYPLVVSLKGGRGRKRGREGKEEGQVGEYGIELCGNKKKEENERWERKVEGAKNEGQVWEIVNRERKKWKGVNKGIEMREWEEYFKELLGGVEERVVRGKGKGERRRRGIEMDLNREEIRKVIRNLKDGKAMGMDGFPNEV</sequence>
<proteinExistence type="predicted"/>
<keyword evidence="2" id="KW-1185">Reference proteome</keyword>